<evidence type="ECO:0000313" key="2">
    <source>
        <dbReference type="Proteomes" id="UP001218362"/>
    </source>
</evidence>
<reference evidence="1" key="1">
    <citation type="submission" date="2023-03" db="EMBL/GenBank/DDBJ databases">
        <title>Andean soil-derived lignocellulolytic bacterial consortium as a source of novel taxa and putative plastic-active enzymes.</title>
        <authorList>
            <person name="Diaz-Garcia L."/>
            <person name="Chuvochina M."/>
            <person name="Feuerriegel G."/>
            <person name="Bunk B."/>
            <person name="Sproer C."/>
            <person name="Streit W.R."/>
            <person name="Rodriguez L.M."/>
            <person name="Overmann J."/>
            <person name="Jimenez D.J."/>
        </authorList>
    </citation>
    <scope>NUCLEOTIDE SEQUENCE</scope>
    <source>
        <strain evidence="1">MAG 26</strain>
    </source>
</reference>
<accession>A0AAJ6BNV4</accession>
<sequence length="48" mass="5248">MHLSNTGAFKRHKLSLPFGRPTNGLDDKRAAATLSALELRRLVAAMVD</sequence>
<organism evidence="1 2">
    <name type="scientific">Candidatus Andeanibacterium colombiense</name>
    <dbReference type="NCBI Taxonomy" id="3121345"/>
    <lineage>
        <taxon>Bacteria</taxon>
        <taxon>Pseudomonadati</taxon>
        <taxon>Pseudomonadota</taxon>
        <taxon>Alphaproteobacteria</taxon>
        <taxon>Sphingomonadales</taxon>
        <taxon>Sphingomonadaceae</taxon>
        <taxon>Candidatus Andeanibacterium</taxon>
    </lineage>
</organism>
<proteinExistence type="predicted"/>
<dbReference type="Proteomes" id="UP001218362">
    <property type="component" value="Chromosome"/>
</dbReference>
<gene>
    <name evidence="1" type="ORF">P0Y56_03950</name>
</gene>
<dbReference type="AlphaFoldDB" id="A0AAJ6BNV4"/>
<dbReference type="KEGG" id="acob:P0Y56_03950"/>
<dbReference type="EMBL" id="CP119316">
    <property type="protein sequence ID" value="WEK47452.1"/>
    <property type="molecule type" value="Genomic_DNA"/>
</dbReference>
<evidence type="ECO:0000313" key="1">
    <source>
        <dbReference type="EMBL" id="WEK47452.1"/>
    </source>
</evidence>
<protein>
    <submittedName>
        <fullName evidence="1">Uncharacterized protein</fullName>
    </submittedName>
</protein>
<name>A0AAJ6BNV4_9SPHN</name>